<evidence type="ECO:0000256" key="1">
    <source>
        <dbReference type="SAM" id="Coils"/>
    </source>
</evidence>
<dbReference type="AlphaFoldDB" id="A0A7S1F5J5"/>
<organism evidence="3">
    <name type="scientific">Noctiluca scintillans</name>
    <name type="common">Sea sparkle</name>
    <name type="synonym">Red tide dinoflagellate</name>
    <dbReference type="NCBI Taxonomy" id="2966"/>
    <lineage>
        <taxon>Eukaryota</taxon>
        <taxon>Sar</taxon>
        <taxon>Alveolata</taxon>
        <taxon>Dinophyceae</taxon>
        <taxon>Noctilucales</taxon>
        <taxon>Noctilucaceae</taxon>
        <taxon>Noctiluca</taxon>
    </lineage>
</organism>
<sequence length="421" mass="47923">MKTLIAMAPTCRMLLVQASFMFFSVTGVMNEDDADVRSFLDRRRADESEVGNAQSLLKLLQRLRAEAKRNGDQLSEVAEDFLMLDMVNKLNAEISAIDQVLSKNKESPKEQEASEISTRRQIEEARQLQLKNAQELVGLHEAISQKEQEKQVVRDHHETAGRSAAVVLINSTKLFRMNASMEMVIYNDHERAKVLGAEEVKLAAAIVAVTKSLDDVAAQVQPFITERDEHHETQNRISLERQNIEELLARKQSDQDAVLEEAELATMMREVEEHKAMEEEQIEIQKTLQAQIESTLAVVPDIEAHKAELLLEHDQKVNESQSVADQTNEDQRWSDALSHLYLQTKELYDGLQADHHLAEQDLSRLEREIEDLVRKAKDHEHIDTGAAEAIQDMMQRIDDIHVAETKLQEEVNAFLIRGRNG</sequence>
<dbReference type="EMBL" id="HBFQ01026928">
    <property type="protein sequence ID" value="CAD8844662.1"/>
    <property type="molecule type" value="Transcribed_RNA"/>
</dbReference>
<evidence type="ECO:0000256" key="2">
    <source>
        <dbReference type="SAM" id="SignalP"/>
    </source>
</evidence>
<accession>A0A7S1F5J5</accession>
<feature type="chain" id="PRO_5030856586" evidence="2">
    <location>
        <begin position="19"/>
        <end position="421"/>
    </location>
</feature>
<evidence type="ECO:0000313" key="3">
    <source>
        <dbReference type="EMBL" id="CAD8844662.1"/>
    </source>
</evidence>
<protein>
    <submittedName>
        <fullName evidence="3">Uncharacterized protein</fullName>
    </submittedName>
</protein>
<reference evidence="3" key="1">
    <citation type="submission" date="2021-01" db="EMBL/GenBank/DDBJ databases">
        <authorList>
            <person name="Corre E."/>
            <person name="Pelletier E."/>
            <person name="Niang G."/>
            <person name="Scheremetjew M."/>
            <person name="Finn R."/>
            <person name="Kale V."/>
            <person name="Holt S."/>
            <person name="Cochrane G."/>
            <person name="Meng A."/>
            <person name="Brown T."/>
            <person name="Cohen L."/>
        </authorList>
    </citation>
    <scope>NUCLEOTIDE SEQUENCE</scope>
</reference>
<feature type="signal peptide" evidence="2">
    <location>
        <begin position="1"/>
        <end position="18"/>
    </location>
</feature>
<proteinExistence type="predicted"/>
<feature type="coiled-coil region" evidence="1">
    <location>
        <begin position="348"/>
        <end position="382"/>
    </location>
</feature>
<keyword evidence="1" id="KW-0175">Coiled coil</keyword>
<name>A0A7S1F5J5_NOCSC</name>
<keyword evidence="2" id="KW-0732">Signal</keyword>
<gene>
    <name evidence="3" type="ORF">NSCI0253_LOCUS19012</name>
</gene>